<dbReference type="InterPro" id="IPR005612">
    <property type="entry name" value="CCAAT-binding_factor"/>
</dbReference>
<feature type="region of interest" description="Disordered" evidence="2">
    <location>
        <begin position="474"/>
        <end position="501"/>
    </location>
</feature>
<organism evidence="4 5">
    <name type="scientific">Chloropicon roscoffensis</name>
    <dbReference type="NCBI Taxonomy" id="1461544"/>
    <lineage>
        <taxon>Eukaryota</taxon>
        <taxon>Viridiplantae</taxon>
        <taxon>Chlorophyta</taxon>
        <taxon>Chloropicophyceae</taxon>
        <taxon>Chloropicales</taxon>
        <taxon>Chloropicaceae</taxon>
        <taxon>Chloropicon</taxon>
    </lineage>
</organism>
<dbReference type="GO" id="GO:0005634">
    <property type="term" value="C:nucleus"/>
    <property type="evidence" value="ECO:0007669"/>
    <property type="project" value="TreeGrafter"/>
</dbReference>
<dbReference type="Proteomes" id="UP001472866">
    <property type="component" value="Chromosome 14"/>
</dbReference>
<evidence type="ECO:0000256" key="2">
    <source>
        <dbReference type="SAM" id="MobiDB-lite"/>
    </source>
</evidence>
<name>A0AAX4PJ99_9CHLO</name>
<protein>
    <submittedName>
        <fullName evidence="4">Ribosome biogenesis protein NOC1</fullName>
    </submittedName>
</protein>
<feature type="region of interest" description="Disordered" evidence="2">
    <location>
        <begin position="828"/>
        <end position="938"/>
    </location>
</feature>
<feature type="compositionally biased region" description="Basic and acidic residues" evidence="2">
    <location>
        <begin position="474"/>
        <end position="490"/>
    </location>
</feature>
<evidence type="ECO:0000313" key="4">
    <source>
        <dbReference type="EMBL" id="WZN66105.1"/>
    </source>
</evidence>
<feature type="compositionally biased region" description="Polar residues" evidence="2">
    <location>
        <begin position="10"/>
        <end position="21"/>
    </location>
</feature>
<comment type="similarity">
    <text evidence="1">Belongs to the CBF/MAK21 family.</text>
</comment>
<evidence type="ECO:0000259" key="3">
    <source>
        <dbReference type="Pfam" id="PF03914"/>
    </source>
</evidence>
<feature type="compositionally biased region" description="Acidic residues" evidence="2">
    <location>
        <begin position="870"/>
        <end position="879"/>
    </location>
</feature>
<dbReference type="InterPro" id="IPR016024">
    <property type="entry name" value="ARM-type_fold"/>
</dbReference>
<dbReference type="AlphaFoldDB" id="A0AAX4PJ99"/>
<reference evidence="4 5" key="1">
    <citation type="submission" date="2024-03" db="EMBL/GenBank/DDBJ databases">
        <title>Complete genome sequence of the green alga Chloropicon roscoffensis RCC1871.</title>
        <authorList>
            <person name="Lemieux C."/>
            <person name="Pombert J.-F."/>
            <person name="Otis C."/>
            <person name="Turmel M."/>
        </authorList>
    </citation>
    <scope>NUCLEOTIDE SEQUENCE [LARGE SCALE GENOMIC DNA]</scope>
    <source>
        <strain evidence="4 5">RCC1871</strain>
    </source>
</reference>
<dbReference type="EMBL" id="CP151514">
    <property type="protein sequence ID" value="WZN66105.1"/>
    <property type="molecule type" value="Genomic_DNA"/>
</dbReference>
<dbReference type="PANTHER" id="PTHR12048">
    <property type="entry name" value="CCAAT-BINDING FACTOR-RELATED"/>
    <property type="match status" value="1"/>
</dbReference>
<feature type="compositionally biased region" description="Basic and acidic residues" evidence="2">
    <location>
        <begin position="828"/>
        <end position="845"/>
    </location>
</feature>
<keyword evidence="5" id="KW-1185">Reference proteome</keyword>
<feature type="compositionally biased region" description="Acidic residues" evidence="2">
    <location>
        <begin position="887"/>
        <end position="910"/>
    </location>
</feature>
<feature type="region of interest" description="Disordered" evidence="2">
    <location>
        <begin position="1"/>
        <end position="146"/>
    </location>
</feature>
<feature type="region of interest" description="Disordered" evidence="2">
    <location>
        <begin position="173"/>
        <end position="201"/>
    </location>
</feature>
<dbReference type="SUPFAM" id="SSF48371">
    <property type="entry name" value="ARM repeat"/>
    <property type="match status" value="1"/>
</dbReference>
<sequence>MSLRDDVASFASQLGLSSVTTAKDGGGFEDSDFRPKSKAKRKREKEREARRAQAKGSGSRRGKGEDSKPPKVSRKQPRGEQNGNAKPRKANGGEANGDAGSRHVRLGGDGGHSRPPVGPDPNEQRAWNEGAGPIPDSLLGDAPASTADELPDDVLAGRMWFEVHADLSASISGSAALPGKRGRKKRFGGDDEAASSRADALRRRAEELASDFSKRSEAHMRRHGGQDAQWLLTAKAKGTVRDKIAAASLLVQQDVVANLSSLEMLVGWVARNKGNRDGIAQTVDALGELFSTTLLPDRKLRYFSSQPAVAQDGAAPANKLLIVCYIEDRIKALYSEFLDGIEQLTKDNLEFLKQKAIKTTFTLLKSKPEQESRLLGILVNKLGDPSRKMASNAVYLMHSLLEEHPGMKLVIVQEVENFLFRPGLAQRAQYTSVIFLNQIVLSKNEFQGGSRLAEKLINLYFSFFQILINPAKPPRDDGEGKKAKFGEGKGGKGGGKKGKPGEEVLVDSKILGALLTGANRAFPYVSDTEIDGLIERHSPKLFQLVHGPNFGTCVQALTLLYQLYSTKMSLSDRYYRALYSVLLSPDFVRSNKAPLFLSLLFKSLKADVNKVRVATFLNRLMQVTAEARPNFTCGSLLLISETMKHFPALWAYVNEGSSGKEKFEDVREDSESEQAPEEPGDSEEDSKSDGAGERPAMRRAKPVGEGPPEGYDMLKRDPQHSGMDETCFWELSLLSSHFHPSTAVMARTLLAGTHIEYSGDPLKDLSAVNFLSKFVQKKAKAVSSKFSKKREATDALPEAFAEMDESLVDPADLFHYYNQRLRGVVRKDKESRLEKEGGGGDDEKLMQAMLAHGGEDSDDSGEVSGSISSDGDEGDEDSEVTSGSGSEDSEDEPMEFGSEDELLQEEEEEEDAKKKKKSKKKSKASTNDGPFAPAADYEQQIKDSLTDSKAYLKELLEELGEED</sequence>
<accession>A0AAX4PJ99</accession>
<evidence type="ECO:0000313" key="5">
    <source>
        <dbReference type="Proteomes" id="UP001472866"/>
    </source>
</evidence>
<dbReference type="InterPro" id="IPR040155">
    <property type="entry name" value="CEBPZ/Mak21-like"/>
</dbReference>
<feature type="compositionally biased region" description="Basic residues" evidence="2">
    <location>
        <begin position="914"/>
        <end position="923"/>
    </location>
</feature>
<dbReference type="Pfam" id="PF03914">
    <property type="entry name" value="CBF"/>
    <property type="match status" value="1"/>
</dbReference>
<feature type="region of interest" description="Disordered" evidence="2">
    <location>
        <begin position="661"/>
        <end position="717"/>
    </location>
</feature>
<feature type="compositionally biased region" description="Acidic residues" evidence="2">
    <location>
        <begin position="666"/>
        <end position="684"/>
    </location>
</feature>
<evidence type="ECO:0000256" key="1">
    <source>
        <dbReference type="ARBA" id="ARBA00007797"/>
    </source>
</evidence>
<gene>
    <name evidence="4" type="ORF">HKI87_14g76680</name>
</gene>
<dbReference type="PANTHER" id="PTHR12048:SF0">
    <property type="entry name" value="CCAAT_ENHANCER-BINDING PROTEIN ZETA"/>
    <property type="match status" value="1"/>
</dbReference>
<feature type="domain" description="CCAAT-binding factor" evidence="3">
    <location>
        <begin position="553"/>
        <end position="746"/>
    </location>
</feature>
<feature type="compositionally biased region" description="Basic and acidic residues" evidence="2">
    <location>
        <begin position="685"/>
        <end position="696"/>
    </location>
</feature>
<proteinExistence type="inferred from homology"/>